<dbReference type="OrthoDB" id="2444141at2759"/>
<dbReference type="AlphaFoldDB" id="A0A397TBB2"/>
<name>A0A397TBB2_9GLOM</name>
<evidence type="ECO:0000313" key="3">
    <source>
        <dbReference type="Proteomes" id="UP000265703"/>
    </source>
</evidence>
<evidence type="ECO:0008006" key="4">
    <source>
        <dbReference type="Google" id="ProtNLM"/>
    </source>
</evidence>
<evidence type="ECO:0000313" key="2">
    <source>
        <dbReference type="EMBL" id="RIA95543.1"/>
    </source>
</evidence>
<dbReference type="EMBL" id="QKYT01000059">
    <property type="protein sequence ID" value="RIA95543.1"/>
    <property type="molecule type" value="Genomic_DNA"/>
</dbReference>
<accession>A0A397TBB2</accession>
<keyword evidence="3" id="KW-1185">Reference proteome</keyword>
<organism evidence="2 3">
    <name type="scientific">Glomus cerebriforme</name>
    <dbReference type="NCBI Taxonomy" id="658196"/>
    <lineage>
        <taxon>Eukaryota</taxon>
        <taxon>Fungi</taxon>
        <taxon>Fungi incertae sedis</taxon>
        <taxon>Mucoromycota</taxon>
        <taxon>Glomeromycotina</taxon>
        <taxon>Glomeromycetes</taxon>
        <taxon>Glomerales</taxon>
        <taxon>Glomeraceae</taxon>
        <taxon>Glomus</taxon>
    </lineage>
</organism>
<protein>
    <recommendedName>
        <fullName evidence="4">DDE-1 domain-containing protein</fullName>
    </recommendedName>
</protein>
<comment type="caution">
    <text evidence="2">The sequence shown here is derived from an EMBL/GenBank/DDBJ whole genome shotgun (WGS) entry which is preliminary data.</text>
</comment>
<sequence>MDLLIKEKAIIFAQDLPQLQNHNAEDQMEINKEYQDQHHILKVFEEGKNINKKKVNIKKAINYLADAWENVTDETIFNYWIKPRILFTSTENDIENAIQTQQHILNHETEDTDQLIKEEMDENKDDISDDSEDG</sequence>
<reference evidence="2 3" key="1">
    <citation type="submission" date="2018-06" db="EMBL/GenBank/DDBJ databases">
        <title>Comparative genomics reveals the genomic features of Rhizophagus irregularis, R. cerebriforme, R. diaphanum and Gigaspora rosea, and their symbiotic lifestyle signature.</title>
        <authorList>
            <person name="Morin E."/>
            <person name="San Clemente H."/>
            <person name="Chen E.C.H."/>
            <person name="De La Providencia I."/>
            <person name="Hainaut M."/>
            <person name="Kuo A."/>
            <person name="Kohler A."/>
            <person name="Murat C."/>
            <person name="Tang N."/>
            <person name="Roy S."/>
            <person name="Loubradou J."/>
            <person name="Henrissat B."/>
            <person name="Grigoriev I.V."/>
            <person name="Corradi N."/>
            <person name="Roux C."/>
            <person name="Martin F.M."/>
        </authorList>
    </citation>
    <scope>NUCLEOTIDE SEQUENCE [LARGE SCALE GENOMIC DNA]</scope>
    <source>
        <strain evidence="2 3">DAOM 227022</strain>
    </source>
</reference>
<dbReference type="Proteomes" id="UP000265703">
    <property type="component" value="Unassembled WGS sequence"/>
</dbReference>
<proteinExistence type="predicted"/>
<feature type="compositionally biased region" description="Acidic residues" evidence="1">
    <location>
        <begin position="119"/>
        <end position="134"/>
    </location>
</feature>
<feature type="compositionally biased region" description="Basic and acidic residues" evidence="1">
    <location>
        <begin position="109"/>
        <end position="118"/>
    </location>
</feature>
<evidence type="ECO:0000256" key="1">
    <source>
        <dbReference type="SAM" id="MobiDB-lite"/>
    </source>
</evidence>
<gene>
    <name evidence="2" type="ORF">C1645_816486</name>
</gene>
<feature type="region of interest" description="Disordered" evidence="1">
    <location>
        <begin position="109"/>
        <end position="134"/>
    </location>
</feature>